<comment type="caution">
    <text evidence="5">The sequence shown here is derived from an EMBL/GenBank/DDBJ whole genome shotgun (WGS) entry which is preliminary data.</text>
</comment>
<dbReference type="EMBL" id="JASCZI010090903">
    <property type="protein sequence ID" value="MED6147653.1"/>
    <property type="molecule type" value="Genomic_DNA"/>
</dbReference>
<gene>
    <name evidence="5" type="ORF">PIB30_045823</name>
</gene>
<evidence type="ECO:0000256" key="2">
    <source>
        <dbReference type="ARBA" id="ARBA00038471"/>
    </source>
</evidence>
<comment type="similarity">
    <text evidence="2">Belongs to the PMEI family.</text>
</comment>
<keyword evidence="6" id="KW-1185">Reference proteome</keyword>
<dbReference type="PANTHER" id="PTHR31080">
    <property type="entry name" value="PECTINESTERASE INHIBITOR-LIKE"/>
    <property type="match status" value="1"/>
</dbReference>
<dbReference type="InterPro" id="IPR051955">
    <property type="entry name" value="PME_Inhibitor"/>
</dbReference>
<evidence type="ECO:0000259" key="4">
    <source>
        <dbReference type="SMART" id="SM00856"/>
    </source>
</evidence>
<dbReference type="InterPro" id="IPR035513">
    <property type="entry name" value="Invertase/methylesterase_inhib"/>
</dbReference>
<keyword evidence="1 3" id="KW-0732">Signal</keyword>
<name>A0ABU6TI48_9FABA</name>
<dbReference type="NCBIfam" id="TIGR01614">
    <property type="entry name" value="PME_inhib"/>
    <property type="match status" value="1"/>
</dbReference>
<feature type="signal peptide" evidence="3">
    <location>
        <begin position="1"/>
        <end position="22"/>
    </location>
</feature>
<evidence type="ECO:0000256" key="1">
    <source>
        <dbReference type="ARBA" id="ARBA00022729"/>
    </source>
</evidence>
<protein>
    <recommendedName>
        <fullName evidence="4">Pectinesterase inhibitor domain-containing protein</fullName>
    </recommendedName>
</protein>
<feature type="domain" description="Pectinesterase inhibitor" evidence="4">
    <location>
        <begin position="70"/>
        <end position="217"/>
    </location>
</feature>
<evidence type="ECO:0000256" key="3">
    <source>
        <dbReference type="SAM" id="SignalP"/>
    </source>
</evidence>
<feature type="chain" id="PRO_5047338190" description="Pectinesterase inhibitor domain-containing protein" evidence="3">
    <location>
        <begin position="23"/>
        <end position="230"/>
    </location>
</feature>
<organism evidence="5 6">
    <name type="scientific">Stylosanthes scabra</name>
    <dbReference type="NCBI Taxonomy" id="79078"/>
    <lineage>
        <taxon>Eukaryota</taxon>
        <taxon>Viridiplantae</taxon>
        <taxon>Streptophyta</taxon>
        <taxon>Embryophyta</taxon>
        <taxon>Tracheophyta</taxon>
        <taxon>Spermatophyta</taxon>
        <taxon>Magnoliopsida</taxon>
        <taxon>eudicotyledons</taxon>
        <taxon>Gunneridae</taxon>
        <taxon>Pentapetalae</taxon>
        <taxon>rosids</taxon>
        <taxon>fabids</taxon>
        <taxon>Fabales</taxon>
        <taxon>Fabaceae</taxon>
        <taxon>Papilionoideae</taxon>
        <taxon>50 kb inversion clade</taxon>
        <taxon>dalbergioids sensu lato</taxon>
        <taxon>Dalbergieae</taxon>
        <taxon>Pterocarpus clade</taxon>
        <taxon>Stylosanthes</taxon>
    </lineage>
</organism>
<accession>A0ABU6TI48</accession>
<evidence type="ECO:0000313" key="6">
    <source>
        <dbReference type="Proteomes" id="UP001341840"/>
    </source>
</evidence>
<dbReference type="SMART" id="SM00856">
    <property type="entry name" value="PMEI"/>
    <property type="match status" value="1"/>
</dbReference>
<dbReference type="Pfam" id="PF04043">
    <property type="entry name" value="PMEI"/>
    <property type="match status" value="1"/>
</dbReference>
<dbReference type="PANTHER" id="PTHR31080:SF68">
    <property type="entry name" value="PLANT INVERTASE_PECTIN METHYLESTERASE INHIBITOR SUPERFAMILY PROTEIN"/>
    <property type="match status" value="1"/>
</dbReference>
<dbReference type="Proteomes" id="UP001341840">
    <property type="component" value="Unassembled WGS sequence"/>
</dbReference>
<sequence length="230" mass="24737">MAYNKSGLLLIVTLSSILLGHAYRHPAGKSIWFTDPVPAPAAGPVPSNPVTDVLGGLNLDNIKSAVEDAKSKVQVDDFCAGTERPELCAKTIAPLFVSGQFDPLKALEAELGATLNETLKVVDKIAESLQNPDTEADAMPALDVCRECYDYAVDAIKESIELLKQMNIVDAYHKVSSINGNTATCDDTFDESEGATNPLPRDVIDTIFKLTGNCLAILDGWVNNQNKLFV</sequence>
<dbReference type="Gene3D" id="1.20.140.40">
    <property type="entry name" value="Invertase/pectin methylesterase inhibitor family protein"/>
    <property type="match status" value="1"/>
</dbReference>
<dbReference type="InterPro" id="IPR006501">
    <property type="entry name" value="Pectinesterase_inhib_dom"/>
</dbReference>
<dbReference type="CDD" id="cd15800">
    <property type="entry name" value="PMEI-like_2"/>
    <property type="match status" value="1"/>
</dbReference>
<reference evidence="5 6" key="1">
    <citation type="journal article" date="2023" name="Plants (Basel)">
        <title>Bridging the Gap: Combining Genomics and Transcriptomics Approaches to Understand Stylosanthes scabra, an Orphan Legume from the Brazilian Caatinga.</title>
        <authorList>
            <person name="Ferreira-Neto J.R.C."/>
            <person name="da Silva M.D."/>
            <person name="Binneck E."/>
            <person name="de Melo N.F."/>
            <person name="da Silva R.H."/>
            <person name="de Melo A.L.T.M."/>
            <person name="Pandolfi V."/>
            <person name="Bustamante F.O."/>
            <person name="Brasileiro-Vidal A.C."/>
            <person name="Benko-Iseppon A.M."/>
        </authorList>
    </citation>
    <scope>NUCLEOTIDE SEQUENCE [LARGE SCALE GENOMIC DNA]</scope>
    <source>
        <tissue evidence="5">Leaves</tissue>
    </source>
</reference>
<dbReference type="SUPFAM" id="SSF101148">
    <property type="entry name" value="Plant invertase/pectin methylesterase inhibitor"/>
    <property type="match status" value="1"/>
</dbReference>
<proteinExistence type="inferred from homology"/>
<evidence type="ECO:0000313" key="5">
    <source>
        <dbReference type="EMBL" id="MED6147653.1"/>
    </source>
</evidence>